<evidence type="ECO:0000313" key="4">
    <source>
        <dbReference type="Proteomes" id="UP000669133"/>
    </source>
</evidence>
<dbReference type="Proteomes" id="UP000669133">
    <property type="component" value="Unassembled WGS sequence"/>
</dbReference>
<comment type="caution">
    <text evidence="3">The sequence shown here is derived from an EMBL/GenBank/DDBJ whole genome shotgun (WGS) entry which is preliminary data.</text>
</comment>
<dbReference type="RefSeq" id="XP_067550407.1">
    <property type="nucleotide sequence ID" value="XM_067692814.1"/>
</dbReference>
<dbReference type="SUPFAM" id="SSF69118">
    <property type="entry name" value="AhpD-like"/>
    <property type="match status" value="1"/>
</dbReference>
<evidence type="ECO:0000259" key="1">
    <source>
        <dbReference type="Pfam" id="PF02627"/>
    </source>
</evidence>
<evidence type="ECO:0000313" key="3">
    <source>
        <dbReference type="EMBL" id="KAG5421303.1"/>
    </source>
</evidence>
<dbReference type="GeneID" id="93649010"/>
<protein>
    <recommendedName>
        <fullName evidence="1">Carboxymuconolactone decarboxylase-like domain-containing protein</fullName>
    </recommendedName>
</protein>
<dbReference type="GO" id="GO:0051920">
    <property type="term" value="F:peroxiredoxin activity"/>
    <property type="evidence" value="ECO:0007669"/>
    <property type="project" value="InterPro"/>
</dbReference>
<dbReference type="Pfam" id="PF02627">
    <property type="entry name" value="CMD"/>
    <property type="match status" value="1"/>
</dbReference>
<sequence length="340" mass="37750">MNVLTAERLVRLAYKYPALQNTWYLIATACLTVVNQPQEIPKLYHFALRQQLLANPTSQETSSTSLLTEPSLIKLAQDSINSAKQFQDLSAVGVNLPDVLIPHSYYKELPLKFKYSKHVDIIAAQDQLTARFREVILKSIALSGLPKAINALMILKTVTPTNLKSGLTPERPRIVSPGHIPSASIVSEDVYGTRFDKEDDTAEDTIDGPISESSIHPQQIASDLVRGSNFWNSVYSKINNRVKNQMLTAYPDLWYHAFHHVHAPLLSYTKIISGKETSMCVVACLIPQDVNPQLKGHLKGALNNGATKEELNNVRSMVFDICDWTGGITWKGGKDSVAKL</sequence>
<feature type="domain" description="Carboxymuconolactone decarboxylase-like" evidence="1">
    <location>
        <begin position="265"/>
        <end position="324"/>
    </location>
</feature>
<evidence type="ECO:0000313" key="2">
    <source>
        <dbReference type="EMBL" id="KAG5421291.1"/>
    </source>
</evidence>
<dbReference type="EMBL" id="JAEOAQ010000001">
    <property type="protein sequence ID" value="KAG5421303.1"/>
    <property type="molecule type" value="Genomic_DNA"/>
</dbReference>
<accession>A0A8H7ZGG7</accession>
<keyword evidence="4" id="KW-1185">Reference proteome</keyword>
<dbReference type="EMBL" id="JAEOAQ010000001">
    <property type="protein sequence ID" value="KAG5421291.1"/>
    <property type="molecule type" value="Genomic_DNA"/>
</dbReference>
<dbReference type="PANTHER" id="PTHR28180:SF2">
    <property type="entry name" value="PEROXISOMAL PROTEIN 2"/>
    <property type="match status" value="1"/>
</dbReference>
<dbReference type="AlphaFoldDB" id="A0A8H7ZGG7"/>
<dbReference type="OrthoDB" id="5537330at2759"/>
<name>A0A8H7ZGG7_9ASCO</name>
<proteinExistence type="predicted"/>
<organism evidence="3 4">
    <name type="scientific">Candida metapsilosis</name>
    <dbReference type="NCBI Taxonomy" id="273372"/>
    <lineage>
        <taxon>Eukaryota</taxon>
        <taxon>Fungi</taxon>
        <taxon>Dikarya</taxon>
        <taxon>Ascomycota</taxon>
        <taxon>Saccharomycotina</taxon>
        <taxon>Pichiomycetes</taxon>
        <taxon>Debaryomycetaceae</taxon>
        <taxon>Candida/Lodderomyces clade</taxon>
        <taxon>Candida</taxon>
    </lineage>
</organism>
<dbReference type="Gene3D" id="1.20.1290.10">
    <property type="entry name" value="AhpD-like"/>
    <property type="match status" value="1"/>
</dbReference>
<reference evidence="3 4" key="1">
    <citation type="submission" date="2020-12" db="EMBL/GenBank/DDBJ databases">
        <title>Effect of drift, selection, and recombination on the evolution of hybrid genomes in Candida yeast pathogens.</title>
        <authorList>
            <person name="Mixao V."/>
            <person name="Ksiezopolska E."/>
            <person name="Saus E."/>
            <person name="Boekhout T."/>
            <person name="Gacser A."/>
            <person name="Gabaldon T."/>
        </authorList>
    </citation>
    <scope>NUCLEOTIDE SEQUENCE [LARGE SCALE GENOMIC DNA]</scope>
    <source>
        <strain evidence="3 4">BP57</strain>
    </source>
</reference>
<dbReference type="InterPro" id="IPR029032">
    <property type="entry name" value="AhpD-like"/>
</dbReference>
<dbReference type="PANTHER" id="PTHR28180">
    <property type="entry name" value="CONSERVED MITOCHONDRIAL PROTEIN-RELATED"/>
    <property type="match status" value="1"/>
</dbReference>
<gene>
    <name evidence="2" type="ORF">I9W82_000381</name>
    <name evidence="3" type="ORF">I9W82_000393</name>
</gene>
<dbReference type="InterPro" id="IPR003779">
    <property type="entry name" value="CMD-like"/>
</dbReference>
<dbReference type="InterPro" id="IPR052999">
    <property type="entry name" value="PTS1_Protein"/>
</dbReference>